<comment type="caution">
    <text evidence="1">The sequence shown here is derived from an EMBL/GenBank/DDBJ whole genome shotgun (WGS) entry which is preliminary data.</text>
</comment>
<sequence>MNHLIFSAVLMACLGISGHQYNQQHGPFNNSSGKYYYKEPAQVNSSKWYSWLTLVLPHSTQSVAIYTCIYYVITYLPNCNCCGEEGHHFIYYPTFCAPEAKASTSEAMPPKTKYSKPKKVANASSAKDETYLVESLATVM</sequence>
<proteinExistence type="predicted"/>
<name>A0ACC2T5G0_9FUNG</name>
<evidence type="ECO:0000313" key="1">
    <source>
        <dbReference type="EMBL" id="KAJ9069894.1"/>
    </source>
</evidence>
<gene>
    <name evidence="1" type="ORF">DSO57_1014024</name>
</gene>
<dbReference type="Proteomes" id="UP001165960">
    <property type="component" value="Unassembled WGS sequence"/>
</dbReference>
<keyword evidence="2" id="KW-1185">Reference proteome</keyword>
<organism evidence="1 2">
    <name type="scientific">Entomophthora muscae</name>
    <dbReference type="NCBI Taxonomy" id="34485"/>
    <lineage>
        <taxon>Eukaryota</taxon>
        <taxon>Fungi</taxon>
        <taxon>Fungi incertae sedis</taxon>
        <taxon>Zoopagomycota</taxon>
        <taxon>Entomophthoromycotina</taxon>
        <taxon>Entomophthoromycetes</taxon>
        <taxon>Entomophthorales</taxon>
        <taxon>Entomophthoraceae</taxon>
        <taxon>Entomophthora</taxon>
    </lineage>
</organism>
<accession>A0ACC2T5G0</accession>
<evidence type="ECO:0000313" key="2">
    <source>
        <dbReference type="Proteomes" id="UP001165960"/>
    </source>
</evidence>
<dbReference type="EMBL" id="QTSX02003603">
    <property type="protein sequence ID" value="KAJ9069894.1"/>
    <property type="molecule type" value="Genomic_DNA"/>
</dbReference>
<protein>
    <submittedName>
        <fullName evidence="1">Uncharacterized protein</fullName>
    </submittedName>
</protein>
<reference evidence="1" key="1">
    <citation type="submission" date="2022-04" db="EMBL/GenBank/DDBJ databases">
        <title>Genome of the entomopathogenic fungus Entomophthora muscae.</title>
        <authorList>
            <person name="Elya C."/>
            <person name="Lovett B.R."/>
            <person name="Lee E."/>
            <person name="Macias A.M."/>
            <person name="Hajek A.E."/>
            <person name="De Bivort B.L."/>
            <person name="Kasson M.T."/>
            <person name="De Fine Licht H.H."/>
            <person name="Stajich J.E."/>
        </authorList>
    </citation>
    <scope>NUCLEOTIDE SEQUENCE</scope>
    <source>
        <strain evidence="1">Berkeley</strain>
    </source>
</reference>